<comment type="caution">
    <text evidence="2">The sequence shown here is derived from an EMBL/GenBank/DDBJ whole genome shotgun (WGS) entry which is preliminary data.</text>
</comment>
<accession>A0A317CM13</accession>
<dbReference type="SUPFAM" id="SSF46785">
    <property type="entry name" value="Winged helix' DNA-binding domain"/>
    <property type="match status" value="1"/>
</dbReference>
<dbReference type="GO" id="GO:0003700">
    <property type="term" value="F:DNA-binding transcription factor activity"/>
    <property type="evidence" value="ECO:0007669"/>
    <property type="project" value="TreeGrafter"/>
</dbReference>
<dbReference type="AlphaFoldDB" id="A0A317CM13"/>
<keyword evidence="1" id="KW-0238">DNA-binding</keyword>
<dbReference type="InterPro" id="IPR030489">
    <property type="entry name" value="TR_Rrf2-type_CS"/>
</dbReference>
<dbReference type="InterPro" id="IPR036390">
    <property type="entry name" value="WH_DNA-bd_sf"/>
</dbReference>
<dbReference type="NCBIfam" id="TIGR00738">
    <property type="entry name" value="rrf2_super"/>
    <property type="match status" value="1"/>
</dbReference>
<gene>
    <name evidence="2" type="ORF">DKT75_00445</name>
</gene>
<proteinExistence type="predicted"/>
<protein>
    <submittedName>
        <fullName evidence="2">BadM/Rrf2 family transcriptional regulator</fullName>
    </submittedName>
</protein>
<reference evidence="2 3" key="1">
    <citation type="submission" date="2018-05" db="EMBL/GenBank/DDBJ databases">
        <title>Leucothrix arctica sp. nov., isolated from Arctic seawater.</title>
        <authorList>
            <person name="Choi A."/>
            <person name="Baek K."/>
        </authorList>
    </citation>
    <scope>NUCLEOTIDE SEQUENCE [LARGE SCALE GENOMIC DNA]</scope>
    <source>
        <strain evidence="2 3">IMCC9719</strain>
    </source>
</reference>
<dbReference type="Gene3D" id="1.10.10.10">
    <property type="entry name" value="Winged helix-like DNA-binding domain superfamily/Winged helix DNA-binding domain"/>
    <property type="match status" value="1"/>
</dbReference>
<dbReference type="PROSITE" id="PS01332">
    <property type="entry name" value="HTH_RRF2_1"/>
    <property type="match status" value="1"/>
</dbReference>
<organism evidence="2 3">
    <name type="scientific">Leucothrix arctica</name>
    <dbReference type="NCBI Taxonomy" id="1481894"/>
    <lineage>
        <taxon>Bacteria</taxon>
        <taxon>Pseudomonadati</taxon>
        <taxon>Pseudomonadota</taxon>
        <taxon>Gammaproteobacteria</taxon>
        <taxon>Thiotrichales</taxon>
        <taxon>Thiotrichaceae</taxon>
        <taxon>Leucothrix</taxon>
    </lineage>
</organism>
<evidence type="ECO:0000313" key="3">
    <source>
        <dbReference type="Proteomes" id="UP000245506"/>
    </source>
</evidence>
<keyword evidence="3" id="KW-1185">Reference proteome</keyword>
<dbReference type="Proteomes" id="UP000245506">
    <property type="component" value="Unassembled WGS sequence"/>
</dbReference>
<dbReference type="RefSeq" id="WP_109821469.1">
    <property type="nucleotide sequence ID" value="NZ_QGKL01000004.1"/>
</dbReference>
<dbReference type="PANTHER" id="PTHR33221">
    <property type="entry name" value="WINGED HELIX-TURN-HELIX TRANSCRIPTIONAL REGULATOR, RRF2 FAMILY"/>
    <property type="match status" value="1"/>
</dbReference>
<dbReference type="PROSITE" id="PS51197">
    <property type="entry name" value="HTH_RRF2_2"/>
    <property type="match status" value="1"/>
</dbReference>
<dbReference type="GO" id="GO:0005829">
    <property type="term" value="C:cytosol"/>
    <property type="evidence" value="ECO:0007669"/>
    <property type="project" value="TreeGrafter"/>
</dbReference>
<dbReference type="Pfam" id="PF02082">
    <property type="entry name" value="Rrf2"/>
    <property type="match status" value="1"/>
</dbReference>
<evidence type="ECO:0000313" key="2">
    <source>
        <dbReference type="EMBL" id="PWQ99574.1"/>
    </source>
</evidence>
<evidence type="ECO:0000256" key="1">
    <source>
        <dbReference type="ARBA" id="ARBA00023125"/>
    </source>
</evidence>
<dbReference type="EMBL" id="QGKL01000004">
    <property type="protein sequence ID" value="PWQ99574.1"/>
    <property type="molecule type" value="Genomic_DNA"/>
</dbReference>
<dbReference type="OrthoDB" id="9795923at2"/>
<name>A0A317CM13_9GAMM</name>
<dbReference type="InterPro" id="IPR036388">
    <property type="entry name" value="WH-like_DNA-bd_sf"/>
</dbReference>
<sequence>MQLTKHTDFAFRSLIFMASMPDEMVTIKLMADRFEIPKSHLMKVISTLVAKGYVKSVRGKQGGVLLAKPAAEINLREVVETMEKTLEPIDCVGQKCVILKACQLKFALAGARDSYLEHLEGFTLADVIDEQTTHILHQQLAATS</sequence>
<dbReference type="InterPro" id="IPR000944">
    <property type="entry name" value="Tscrpt_reg_Rrf2"/>
</dbReference>
<dbReference type="GO" id="GO:0003677">
    <property type="term" value="F:DNA binding"/>
    <property type="evidence" value="ECO:0007669"/>
    <property type="project" value="UniProtKB-KW"/>
</dbReference>
<dbReference type="PANTHER" id="PTHR33221:SF4">
    <property type="entry name" value="HTH-TYPE TRANSCRIPTIONAL REPRESSOR NSRR"/>
    <property type="match status" value="1"/>
</dbReference>